<evidence type="ECO:0000259" key="5">
    <source>
        <dbReference type="Pfam" id="PF00107"/>
    </source>
</evidence>
<organism evidence="7 8">
    <name type="scientific">Candidatus Desantisbacteria bacterium CG_4_10_14_0_8_um_filter_48_22</name>
    <dbReference type="NCBI Taxonomy" id="1974543"/>
    <lineage>
        <taxon>Bacteria</taxon>
        <taxon>Candidatus Desantisiibacteriota</taxon>
    </lineage>
</organism>
<feature type="domain" description="Alcohol dehydrogenase-like N-terminal" evidence="6">
    <location>
        <begin position="25"/>
        <end position="93"/>
    </location>
</feature>
<dbReference type="Pfam" id="PF00107">
    <property type="entry name" value="ADH_zinc_N"/>
    <property type="match status" value="1"/>
</dbReference>
<evidence type="ECO:0000313" key="8">
    <source>
        <dbReference type="Proteomes" id="UP000229307"/>
    </source>
</evidence>
<dbReference type="Proteomes" id="UP000229307">
    <property type="component" value="Unassembled WGS sequence"/>
</dbReference>
<feature type="domain" description="Alcohol dehydrogenase-like C-terminal" evidence="5">
    <location>
        <begin position="155"/>
        <end position="276"/>
    </location>
</feature>
<dbReference type="SUPFAM" id="SSF50129">
    <property type="entry name" value="GroES-like"/>
    <property type="match status" value="1"/>
</dbReference>
<dbReference type="InterPro" id="IPR011032">
    <property type="entry name" value="GroES-like_sf"/>
</dbReference>
<dbReference type="PROSITE" id="PS00059">
    <property type="entry name" value="ADH_ZINC"/>
    <property type="match status" value="1"/>
</dbReference>
<evidence type="ECO:0000256" key="1">
    <source>
        <dbReference type="ARBA" id="ARBA00022723"/>
    </source>
</evidence>
<dbReference type="AlphaFoldDB" id="A0A2M7SEK2"/>
<proteinExistence type="inferred from homology"/>
<accession>A0A2M7SEK2</accession>
<dbReference type="InterPro" id="IPR036291">
    <property type="entry name" value="NAD(P)-bd_dom_sf"/>
</dbReference>
<evidence type="ECO:0000256" key="4">
    <source>
        <dbReference type="RuleBase" id="RU361277"/>
    </source>
</evidence>
<sequence length="323" mass="35324">MKAAIFLGPSEIVVKDVPEPKPDDRNLILKIHRASICNGSDSAVLKGERDIIKAHPELKFPMIGGHECSGEIVHAGKHAEGGFNIGDRIAFWCKAEGAFTEYNDIYPQYYAIARLSSNISYDEGSIMEMLGSTMCRGTLVELGETVVVLGLGPAGLLLVQEAKISGASKVIGVDMCKLRLDKAMELGADAVVDAGKENVAKVINEKFGRVDDVIHATGKNLFNLPLEIIKDRGKLIMYGCVDEGITFDSNYCLYHGIDIIGFKMPYLDRIRELMAFGEKLVSLGRLKIKPLITHHIKLEGIAEGIKMCAYKPGECIKVVVDIM</sequence>
<dbReference type="Gene3D" id="3.90.180.10">
    <property type="entry name" value="Medium-chain alcohol dehydrogenases, catalytic domain"/>
    <property type="match status" value="2"/>
</dbReference>
<keyword evidence="2 4" id="KW-0862">Zinc</keyword>
<dbReference type="InterPro" id="IPR013149">
    <property type="entry name" value="ADH-like_C"/>
</dbReference>
<dbReference type="Gene3D" id="3.40.50.720">
    <property type="entry name" value="NAD(P)-binding Rossmann-like Domain"/>
    <property type="match status" value="1"/>
</dbReference>
<evidence type="ECO:0008006" key="9">
    <source>
        <dbReference type="Google" id="ProtNLM"/>
    </source>
</evidence>
<dbReference type="PANTHER" id="PTHR43401">
    <property type="entry name" value="L-THREONINE 3-DEHYDROGENASE"/>
    <property type="match status" value="1"/>
</dbReference>
<dbReference type="PANTHER" id="PTHR43401:SF2">
    <property type="entry name" value="L-THREONINE 3-DEHYDROGENASE"/>
    <property type="match status" value="1"/>
</dbReference>
<dbReference type="Pfam" id="PF08240">
    <property type="entry name" value="ADH_N"/>
    <property type="match status" value="1"/>
</dbReference>
<evidence type="ECO:0000256" key="3">
    <source>
        <dbReference type="ARBA" id="ARBA00023002"/>
    </source>
</evidence>
<evidence type="ECO:0000313" key="7">
    <source>
        <dbReference type="EMBL" id="PIZ17743.1"/>
    </source>
</evidence>
<dbReference type="InterPro" id="IPR013154">
    <property type="entry name" value="ADH-like_N"/>
</dbReference>
<comment type="cofactor">
    <cofactor evidence="4">
        <name>Zn(2+)</name>
        <dbReference type="ChEBI" id="CHEBI:29105"/>
    </cofactor>
</comment>
<dbReference type="SUPFAM" id="SSF51735">
    <property type="entry name" value="NAD(P)-binding Rossmann-fold domains"/>
    <property type="match status" value="1"/>
</dbReference>
<protein>
    <recommendedName>
        <fullName evidence="9">Enoyl reductase (ER) domain-containing protein</fullName>
    </recommendedName>
</protein>
<dbReference type="InterPro" id="IPR002328">
    <property type="entry name" value="ADH_Zn_CS"/>
</dbReference>
<gene>
    <name evidence="7" type="ORF">COY52_02755</name>
</gene>
<evidence type="ECO:0000256" key="2">
    <source>
        <dbReference type="ARBA" id="ARBA00022833"/>
    </source>
</evidence>
<dbReference type="EMBL" id="PFMR01000086">
    <property type="protein sequence ID" value="PIZ17743.1"/>
    <property type="molecule type" value="Genomic_DNA"/>
</dbReference>
<reference evidence="8" key="1">
    <citation type="submission" date="2017-09" db="EMBL/GenBank/DDBJ databases">
        <title>Depth-based differentiation of microbial function through sediment-hosted aquifers and enrichment of novel symbionts in the deep terrestrial subsurface.</title>
        <authorList>
            <person name="Probst A.J."/>
            <person name="Ladd B."/>
            <person name="Jarett J.K."/>
            <person name="Geller-Mcgrath D.E."/>
            <person name="Sieber C.M.K."/>
            <person name="Emerson J.B."/>
            <person name="Anantharaman K."/>
            <person name="Thomas B.C."/>
            <person name="Malmstrom R."/>
            <person name="Stieglmeier M."/>
            <person name="Klingl A."/>
            <person name="Woyke T."/>
            <person name="Ryan C.M."/>
            <person name="Banfield J.F."/>
        </authorList>
    </citation>
    <scope>NUCLEOTIDE SEQUENCE [LARGE SCALE GENOMIC DNA]</scope>
</reference>
<dbReference type="InterPro" id="IPR050129">
    <property type="entry name" value="Zn_alcohol_dh"/>
</dbReference>
<keyword evidence="1 4" id="KW-0479">Metal-binding</keyword>
<keyword evidence="3" id="KW-0560">Oxidoreductase</keyword>
<dbReference type="GO" id="GO:0008270">
    <property type="term" value="F:zinc ion binding"/>
    <property type="evidence" value="ECO:0007669"/>
    <property type="project" value="InterPro"/>
</dbReference>
<comment type="caution">
    <text evidence="7">The sequence shown here is derived from an EMBL/GenBank/DDBJ whole genome shotgun (WGS) entry which is preliminary data.</text>
</comment>
<evidence type="ECO:0000259" key="6">
    <source>
        <dbReference type="Pfam" id="PF08240"/>
    </source>
</evidence>
<comment type="similarity">
    <text evidence="4">Belongs to the zinc-containing alcohol dehydrogenase family.</text>
</comment>
<dbReference type="GO" id="GO:0016491">
    <property type="term" value="F:oxidoreductase activity"/>
    <property type="evidence" value="ECO:0007669"/>
    <property type="project" value="UniProtKB-KW"/>
</dbReference>
<name>A0A2M7SEK2_9BACT</name>